<sequence length="122" mass="14634">KVTRTRQARCNKLDPRSFTDGLGIRNLKYQYKALEIKWLWRNAQEPQTLWSSVIKSKYGEEDGWVSKTTPDEIRVHNVVRTRFWKDKWIGTRSLQELFPDLFDLAQDQHHIVGEMWTQQGWD</sequence>
<organism evidence="1 2">
    <name type="scientific">Solanum commersonii</name>
    <name type="common">Commerson's wild potato</name>
    <name type="synonym">Commerson's nightshade</name>
    <dbReference type="NCBI Taxonomy" id="4109"/>
    <lineage>
        <taxon>Eukaryota</taxon>
        <taxon>Viridiplantae</taxon>
        <taxon>Streptophyta</taxon>
        <taxon>Embryophyta</taxon>
        <taxon>Tracheophyta</taxon>
        <taxon>Spermatophyta</taxon>
        <taxon>Magnoliopsida</taxon>
        <taxon>eudicotyledons</taxon>
        <taxon>Gunneridae</taxon>
        <taxon>Pentapetalae</taxon>
        <taxon>asterids</taxon>
        <taxon>lamiids</taxon>
        <taxon>Solanales</taxon>
        <taxon>Solanaceae</taxon>
        <taxon>Solanoideae</taxon>
        <taxon>Solaneae</taxon>
        <taxon>Solanum</taxon>
    </lineage>
</organism>
<reference evidence="1 2" key="1">
    <citation type="submission" date="2020-09" db="EMBL/GenBank/DDBJ databases">
        <title>De no assembly of potato wild relative species, Solanum commersonii.</title>
        <authorList>
            <person name="Cho K."/>
        </authorList>
    </citation>
    <scope>NUCLEOTIDE SEQUENCE [LARGE SCALE GENOMIC DNA]</scope>
    <source>
        <strain evidence="1">LZ3.2</strain>
        <tissue evidence="1">Leaf</tissue>
    </source>
</reference>
<name>A0A9J5W1F3_SOLCO</name>
<dbReference type="AlphaFoldDB" id="A0A9J5W1F3"/>
<evidence type="ECO:0000313" key="1">
    <source>
        <dbReference type="EMBL" id="KAG5569199.1"/>
    </source>
</evidence>
<dbReference type="PANTHER" id="PTHR36617:SF16">
    <property type="entry name" value="OS04G0516500 PROTEIN"/>
    <property type="match status" value="1"/>
</dbReference>
<proteinExistence type="predicted"/>
<accession>A0A9J5W1F3</accession>
<dbReference type="EMBL" id="JACXVP010000012">
    <property type="protein sequence ID" value="KAG5569199.1"/>
    <property type="molecule type" value="Genomic_DNA"/>
</dbReference>
<keyword evidence="2" id="KW-1185">Reference proteome</keyword>
<feature type="non-terminal residue" evidence="1">
    <location>
        <position position="1"/>
    </location>
</feature>
<evidence type="ECO:0000313" key="2">
    <source>
        <dbReference type="Proteomes" id="UP000824120"/>
    </source>
</evidence>
<protein>
    <submittedName>
        <fullName evidence="1">Uncharacterized protein</fullName>
    </submittedName>
</protein>
<dbReference type="PANTHER" id="PTHR36617">
    <property type="entry name" value="PROTEIN, PUTATIVE-RELATED"/>
    <property type="match status" value="1"/>
</dbReference>
<gene>
    <name evidence="1" type="ORF">H5410_058965</name>
</gene>
<dbReference type="Proteomes" id="UP000824120">
    <property type="component" value="Chromosome 12"/>
</dbReference>
<comment type="caution">
    <text evidence="1">The sequence shown here is derived from an EMBL/GenBank/DDBJ whole genome shotgun (WGS) entry which is preliminary data.</text>
</comment>
<dbReference type="OrthoDB" id="1435349at2759"/>